<sequence>EPAPYLNGSVAVSGNTILVGGTKNEPAGAVAVFFERQPPAGTWAYKGEFVFPMPQKLLGRRISGGTGSVALDGNTLLLGVVLSAPGFIGSAYIAKRPTASSDWQRTAKLAPRYVQRPGGLLGLMLDYGFGRRVAIKGDYAVVAAVGQQANFFARNSEGEVFLFHRQPHSEYWSQLAKLVPRADRKEFLPPVSLSDRYVVVGDPRAVNAQGERTGAVHLFALPTAAP</sequence>
<organism evidence="1 2">
    <name type="scientific">Stenomitos frigidus AS-A4</name>
    <dbReference type="NCBI Taxonomy" id="2933935"/>
    <lineage>
        <taxon>Bacteria</taxon>
        <taxon>Bacillati</taxon>
        <taxon>Cyanobacteriota</taxon>
        <taxon>Cyanophyceae</taxon>
        <taxon>Leptolyngbyales</taxon>
        <taxon>Leptolyngbyaceae</taxon>
        <taxon>Stenomitos</taxon>
    </lineage>
</organism>
<dbReference type="PANTHER" id="PTHR36220:SF1">
    <property type="entry name" value="GAMMA TUBULIN COMPLEX COMPONENT C-TERMINAL DOMAIN-CONTAINING PROTEIN"/>
    <property type="match status" value="1"/>
</dbReference>
<name>A0ABV0KRI9_9CYAN</name>
<keyword evidence="2" id="KW-1185">Reference proteome</keyword>
<reference evidence="1 2" key="1">
    <citation type="submission" date="2022-04" db="EMBL/GenBank/DDBJ databases">
        <title>Positive selection, recombination, and allopatry shape intraspecific diversity of widespread and dominant cyanobacteria.</title>
        <authorList>
            <person name="Wei J."/>
            <person name="Shu W."/>
            <person name="Hu C."/>
        </authorList>
    </citation>
    <scope>NUCLEOTIDE SEQUENCE [LARGE SCALE GENOMIC DNA]</scope>
    <source>
        <strain evidence="1 2">AS-A4</strain>
    </source>
</reference>
<gene>
    <name evidence="1" type="ORF">NDI38_26120</name>
</gene>
<dbReference type="RefSeq" id="WP_190448590.1">
    <property type="nucleotide sequence ID" value="NZ_JAMPLM010000045.1"/>
</dbReference>
<feature type="non-terminal residue" evidence="1">
    <location>
        <position position="1"/>
    </location>
</feature>
<dbReference type="PANTHER" id="PTHR36220">
    <property type="entry name" value="UNNAMED PRODUCT"/>
    <property type="match status" value="1"/>
</dbReference>
<proteinExistence type="predicted"/>
<protein>
    <recommendedName>
        <fullName evidence="3">Galactose oxidase</fullName>
    </recommendedName>
</protein>
<evidence type="ECO:0000313" key="1">
    <source>
        <dbReference type="EMBL" id="MEP1061853.1"/>
    </source>
</evidence>
<comment type="caution">
    <text evidence="1">The sequence shown here is derived from an EMBL/GenBank/DDBJ whole genome shotgun (WGS) entry which is preliminary data.</text>
</comment>
<accession>A0ABV0KRI9</accession>
<dbReference type="EMBL" id="JAMPLM010000045">
    <property type="protein sequence ID" value="MEP1061853.1"/>
    <property type="molecule type" value="Genomic_DNA"/>
</dbReference>
<evidence type="ECO:0008006" key="3">
    <source>
        <dbReference type="Google" id="ProtNLM"/>
    </source>
</evidence>
<dbReference type="Proteomes" id="UP001476950">
    <property type="component" value="Unassembled WGS sequence"/>
</dbReference>
<evidence type="ECO:0000313" key="2">
    <source>
        <dbReference type="Proteomes" id="UP001476950"/>
    </source>
</evidence>